<dbReference type="SMART" id="SM00487">
    <property type="entry name" value="DEXDc"/>
    <property type="match status" value="1"/>
</dbReference>
<protein>
    <recommendedName>
        <fullName evidence="11">ATP-dependent DNA helicase</fullName>
        <ecNumber evidence="11">5.6.2.4</ecNumber>
    </recommendedName>
</protein>
<evidence type="ECO:0000256" key="7">
    <source>
        <dbReference type="ARBA" id="ARBA00022840"/>
    </source>
</evidence>
<keyword evidence="6 11" id="KW-0347">Helicase</keyword>
<dbReference type="InterPro" id="IPR032284">
    <property type="entry name" value="RecQ_Zn-bd"/>
</dbReference>
<dbReference type="GO" id="GO:0006260">
    <property type="term" value="P:DNA replication"/>
    <property type="evidence" value="ECO:0007669"/>
    <property type="project" value="InterPro"/>
</dbReference>
<evidence type="ECO:0000256" key="13">
    <source>
        <dbReference type="SAM" id="MobiDB-lite"/>
    </source>
</evidence>
<dbReference type="Gene3D" id="1.10.150.80">
    <property type="entry name" value="HRDC domain"/>
    <property type="match status" value="1"/>
</dbReference>
<dbReference type="EMBL" id="CM007384">
    <property type="protein sequence ID" value="ONK71621.1"/>
    <property type="molecule type" value="Genomic_DNA"/>
</dbReference>
<evidence type="ECO:0000256" key="6">
    <source>
        <dbReference type="ARBA" id="ARBA00022806"/>
    </source>
</evidence>
<organism evidence="17 18">
    <name type="scientific">Asparagus officinalis</name>
    <name type="common">Garden asparagus</name>
    <dbReference type="NCBI Taxonomy" id="4686"/>
    <lineage>
        <taxon>Eukaryota</taxon>
        <taxon>Viridiplantae</taxon>
        <taxon>Streptophyta</taxon>
        <taxon>Embryophyta</taxon>
        <taxon>Tracheophyta</taxon>
        <taxon>Spermatophyta</taxon>
        <taxon>Magnoliopsida</taxon>
        <taxon>Liliopsida</taxon>
        <taxon>Asparagales</taxon>
        <taxon>Asparagaceae</taxon>
        <taxon>Asparagoideae</taxon>
        <taxon>Asparagus</taxon>
    </lineage>
</organism>
<evidence type="ECO:0000256" key="10">
    <source>
        <dbReference type="ARBA" id="ARBA00034617"/>
    </source>
</evidence>
<comment type="catalytic activity">
    <reaction evidence="10 11">
        <text>Couples ATP hydrolysis with the unwinding of duplex DNA by translocating in the 3'-5' direction.</text>
        <dbReference type="EC" id="5.6.2.4"/>
    </reaction>
</comment>
<feature type="coiled-coil region" evidence="12">
    <location>
        <begin position="11"/>
        <end position="38"/>
    </location>
</feature>
<dbReference type="GO" id="GO:0046872">
    <property type="term" value="F:metal ion binding"/>
    <property type="evidence" value="ECO:0007669"/>
    <property type="project" value="UniProtKB-KW"/>
</dbReference>
<keyword evidence="12" id="KW-0175">Coiled coil</keyword>
<dbReference type="InterPro" id="IPR011545">
    <property type="entry name" value="DEAD/DEAH_box_helicase_dom"/>
</dbReference>
<evidence type="ECO:0000313" key="17">
    <source>
        <dbReference type="EMBL" id="ONK71621.1"/>
    </source>
</evidence>
<dbReference type="SMART" id="SM00490">
    <property type="entry name" value="HELICc"/>
    <property type="match status" value="1"/>
</dbReference>
<dbReference type="FunFam" id="3.40.50.300:FF:001215">
    <property type="entry name" value="ATP-dependent DNA helicase"/>
    <property type="match status" value="1"/>
</dbReference>
<dbReference type="InterPro" id="IPR044876">
    <property type="entry name" value="HRDC_dom_sf"/>
</dbReference>
<dbReference type="GO" id="GO:0000724">
    <property type="term" value="P:double-strand break repair via homologous recombination"/>
    <property type="evidence" value="ECO:0007669"/>
    <property type="project" value="TreeGrafter"/>
</dbReference>
<dbReference type="SUPFAM" id="SSF52540">
    <property type="entry name" value="P-loop containing nucleoside triphosphate hydrolases"/>
    <property type="match status" value="1"/>
</dbReference>
<accession>A0A5P1F4P4</accession>
<evidence type="ECO:0000256" key="8">
    <source>
        <dbReference type="ARBA" id="ARBA00023125"/>
    </source>
</evidence>
<evidence type="ECO:0000313" key="18">
    <source>
        <dbReference type="Proteomes" id="UP000243459"/>
    </source>
</evidence>
<dbReference type="FunFam" id="1.10.10.10:FF:000510">
    <property type="entry name" value="ATP-dependent DNA helicase"/>
    <property type="match status" value="1"/>
</dbReference>
<dbReference type="Pfam" id="PF00270">
    <property type="entry name" value="DEAD"/>
    <property type="match status" value="1"/>
</dbReference>
<keyword evidence="3" id="KW-0479">Metal-binding</keyword>
<keyword evidence="5 11" id="KW-0378">Hydrolase</keyword>
<dbReference type="Pfam" id="PF09382">
    <property type="entry name" value="RQC"/>
    <property type="match status" value="1"/>
</dbReference>
<evidence type="ECO:0000259" key="14">
    <source>
        <dbReference type="PROSITE" id="PS50967"/>
    </source>
</evidence>
<comment type="catalytic activity">
    <reaction evidence="11">
        <text>ATP + H2O = ADP + phosphate + H(+)</text>
        <dbReference type="Rhea" id="RHEA:13065"/>
        <dbReference type="ChEBI" id="CHEBI:15377"/>
        <dbReference type="ChEBI" id="CHEBI:15378"/>
        <dbReference type="ChEBI" id="CHEBI:30616"/>
        <dbReference type="ChEBI" id="CHEBI:43474"/>
        <dbReference type="ChEBI" id="CHEBI:456216"/>
    </reaction>
</comment>
<evidence type="ECO:0000256" key="1">
    <source>
        <dbReference type="ARBA" id="ARBA00001946"/>
    </source>
</evidence>
<dbReference type="Pfam" id="PF16124">
    <property type="entry name" value="RecQ_Zn_bind"/>
    <property type="match status" value="1"/>
</dbReference>
<dbReference type="GO" id="GO:0043138">
    <property type="term" value="F:3'-5' DNA helicase activity"/>
    <property type="evidence" value="ECO:0007669"/>
    <property type="project" value="UniProtKB-EC"/>
</dbReference>
<sequence length="736" mass="84034">MEVGSDLAEELLCVEAELQDVQDQIKLLLDRQERLCDRQSELRALLDQCKESEATENDNISAEDWSGAFEWDSLADDTRFNVFGISSYRENQREGLIWFYLHPLPDCKCHHEWKRCFGYNGGGGKSLCYQLPAVLQDGVALVVSPLLSLIQDQVMGLTALGIPAYMLTSTTSKDDEKFIYKALEKGDGDLKILYVTPEKISKSKRFMSKLEKCHHGGRLCLIAIDEAHCCSQWGHDFRPDYKNLGILKIQFPNVPVIALTATATYKVQTDLMEMLHIPKCVKFVSTVNRPNLFYKVHEKSSVGKVVIDEIADFIRGSYPNKESGIVYCFSRKECEQVAKELHERGILANYYHADMDVVEREKVHLRWSNNKLQVIVGTVAFGMGINKPDVRFVIHHSLSKSMETYYQESGRAGRDGLPSECVLYFRPGDVPRQSSMVFYENCGLQNLYDMARYCQSRKTCRRGAFFRHFGEPLQDCNGMCDNCAYEKELKEVDVTYHAKVLVSLLHDIQENDQRATMLQLVDKFKGKMKELGKSANPLPDVKKEELEQLIIQLILDRVLKEEFQHTAYATNAYVALGPLWKQASQGKRTVKLEICIRQLHEKNGSLKDLKRCQLSVLETKLDELRKELSLNHGGIFPHAVLSTQQINMLSTKIPKSIMELEKLVGKVKTEKYGARIIDLIQQYMDEDQPNGAATEAGDSENIRKRRPAESSDNKDNKRQRKKKALVLIESSEEEDR</sequence>
<dbReference type="Gramene" id="ONK71621">
    <property type="protein sequence ID" value="ONK71621"/>
    <property type="gene ID" value="A4U43_C04F10570"/>
</dbReference>
<dbReference type="Proteomes" id="UP000243459">
    <property type="component" value="Chromosome 4"/>
</dbReference>
<evidence type="ECO:0000256" key="9">
    <source>
        <dbReference type="ARBA" id="ARBA00023235"/>
    </source>
</evidence>
<keyword evidence="4 11" id="KW-0547">Nucleotide-binding</keyword>
<comment type="similarity">
    <text evidence="2 11">Belongs to the helicase family. RecQ subfamily.</text>
</comment>
<dbReference type="PANTHER" id="PTHR13710:SF105">
    <property type="entry name" value="ATP-DEPENDENT DNA HELICASE Q1"/>
    <property type="match status" value="1"/>
</dbReference>
<dbReference type="PANTHER" id="PTHR13710">
    <property type="entry name" value="DNA HELICASE RECQ FAMILY MEMBER"/>
    <property type="match status" value="1"/>
</dbReference>
<feature type="domain" description="Helicase ATP-binding" evidence="15">
    <location>
        <begin position="122"/>
        <end position="281"/>
    </location>
</feature>
<comment type="cofactor">
    <cofactor evidence="1">
        <name>Mg(2+)</name>
        <dbReference type="ChEBI" id="CHEBI:18420"/>
    </cofactor>
</comment>
<dbReference type="FunFam" id="3.40.50.300:FF:000296">
    <property type="entry name" value="ATP-dependent DNA helicase RecQ"/>
    <property type="match status" value="1"/>
</dbReference>
<dbReference type="GO" id="GO:0009378">
    <property type="term" value="F:four-way junction helicase activity"/>
    <property type="evidence" value="ECO:0007669"/>
    <property type="project" value="TreeGrafter"/>
</dbReference>
<dbReference type="InterPro" id="IPR018982">
    <property type="entry name" value="RQC_domain"/>
</dbReference>
<keyword evidence="18" id="KW-1185">Reference proteome</keyword>
<dbReference type="GO" id="GO:0016592">
    <property type="term" value="C:mediator complex"/>
    <property type="evidence" value="ECO:0007669"/>
    <property type="project" value="TreeGrafter"/>
</dbReference>
<dbReference type="AlphaFoldDB" id="A0A5P1F4P4"/>
<feature type="domain" description="Helicase C-terminal" evidence="16">
    <location>
        <begin position="306"/>
        <end position="455"/>
    </location>
</feature>
<comment type="subcellular location">
    <subcellularLocation>
        <location evidence="11">Nucleus</location>
    </subcellularLocation>
</comment>
<dbReference type="GO" id="GO:0005524">
    <property type="term" value="F:ATP binding"/>
    <property type="evidence" value="ECO:0007669"/>
    <property type="project" value="UniProtKB-KW"/>
</dbReference>
<dbReference type="Pfam" id="PF00271">
    <property type="entry name" value="Helicase_C"/>
    <property type="match status" value="1"/>
</dbReference>
<evidence type="ECO:0000259" key="15">
    <source>
        <dbReference type="PROSITE" id="PS51192"/>
    </source>
</evidence>
<keyword evidence="11" id="KW-0539">Nucleus</keyword>
<dbReference type="GO" id="GO:0005737">
    <property type="term" value="C:cytoplasm"/>
    <property type="evidence" value="ECO:0007669"/>
    <property type="project" value="TreeGrafter"/>
</dbReference>
<feature type="region of interest" description="Disordered" evidence="13">
    <location>
        <begin position="687"/>
        <end position="736"/>
    </location>
</feature>
<dbReference type="OMA" id="FKLSTMV"/>
<keyword evidence="9" id="KW-0413">Isomerase</keyword>
<evidence type="ECO:0000256" key="4">
    <source>
        <dbReference type="ARBA" id="ARBA00022741"/>
    </source>
</evidence>
<feature type="compositionally biased region" description="Basic and acidic residues" evidence="13">
    <location>
        <begin position="707"/>
        <end position="716"/>
    </location>
</feature>
<gene>
    <name evidence="17" type="ORF">A4U43_C04F10570</name>
</gene>
<keyword evidence="7 11" id="KW-0067">ATP-binding</keyword>
<evidence type="ECO:0000256" key="2">
    <source>
        <dbReference type="ARBA" id="ARBA00005446"/>
    </source>
</evidence>
<dbReference type="InterPro" id="IPR014001">
    <property type="entry name" value="Helicase_ATP-bd"/>
</dbReference>
<evidence type="ECO:0000259" key="16">
    <source>
        <dbReference type="PROSITE" id="PS51194"/>
    </source>
</evidence>
<evidence type="ECO:0000256" key="11">
    <source>
        <dbReference type="RuleBase" id="RU364117"/>
    </source>
</evidence>
<proteinExistence type="inferred from homology"/>
<dbReference type="CDD" id="cd18794">
    <property type="entry name" value="SF2_C_RecQ"/>
    <property type="match status" value="1"/>
</dbReference>
<feature type="domain" description="HRDC" evidence="14">
    <location>
        <begin position="611"/>
        <end position="690"/>
    </location>
</feature>
<dbReference type="PROSITE" id="PS51192">
    <property type="entry name" value="HELICASE_ATP_BIND_1"/>
    <property type="match status" value="1"/>
</dbReference>
<dbReference type="GO" id="GO:0016887">
    <property type="term" value="F:ATP hydrolysis activity"/>
    <property type="evidence" value="ECO:0007669"/>
    <property type="project" value="RHEA"/>
</dbReference>
<dbReference type="Gene3D" id="1.10.10.10">
    <property type="entry name" value="Winged helix-like DNA-binding domain superfamily/Winged helix DNA-binding domain"/>
    <property type="match status" value="1"/>
</dbReference>
<dbReference type="SUPFAM" id="SSF47819">
    <property type="entry name" value="HRDC-like"/>
    <property type="match status" value="1"/>
</dbReference>
<evidence type="ECO:0000256" key="5">
    <source>
        <dbReference type="ARBA" id="ARBA00022801"/>
    </source>
</evidence>
<dbReference type="InterPro" id="IPR027417">
    <property type="entry name" value="P-loop_NTPase"/>
</dbReference>
<dbReference type="Gene3D" id="3.40.50.300">
    <property type="entry name" value="P-loop containing nucleotide triphosphate hydrolases"/>
    <property type="match status" value="2"/>
</dbReference>
<name>A0A5P1F4P4_ASPOF</name>
<evidence type="ECO:0000256" key="3">
    <source>
        <dbReference type="ARBA" id="ARBA00022723"/>
    </source>
</evidence>
<dbReference type="Pfam" id="PF00570">
    <property type="entry name" value="HRDC"/>
    <property type="match status" value="1"/>
</dbReference>
<dbReference type="InterPro" id="IPR010997">
    <property type="entry name" value="HRDC-like_sf"/>
</dbReference>
<dbReference type="PROSITE" id="PS50967">
    <property type="entry name" value="HRDC"/>
    <property type="match status" value="1"/>
</dbReference>
<dbReference type="InterPro" id="IPR036388">
    <property type="entry name" value="WH-like_DNA-bd_sf"/>
</dbReference>
<dbReference type="EC" id="5.6.2.4" evidence="11"/>
<dbReference type="InterPro" id="IPR004589">
    <property type="entry name" value="DNA_helicase_ATP-dep_RecQ"/>
</dbReference>
<dbReference type="NCBIfam" id="TIGR00614">
    <property type="entry name" value="recQ_fam"/>
    <property type="match status" value="1"/>
</dbReference>
<keyword evidence="8" id="KW-0238">DNA-binding</keyword>
<dbReference type="PROSITE" id="PS51194">
    <property type="entry name" value="HELICASE_CTER"/>
    <property type="match status" value="1"/>
</dbReference>
<dbReference type="InterPro" id="IPR002121">
    <property type="entry name" value="HRDC_dom"/>
</dbReference>
<reference evidence="18" key="1">
    <citation type="journal article" date="2017" name="Nat. Commun.">
        <title>The asparagus genome sheds light on the origin and evolution of a young Y chromosome.</title>
        <authorList>
            <person name="Harkess A."/>
            <person name="Zhou J."/>
            <person name="Xu C."/>
            <person name="Bowers J.E."/>
            <person name="Van der Hulst R."/>
            <person name="Ayyampalayam S."/>
            <person name="Mercati F."/>
            <person name="Riccardi P."/>
            <person name="McKain M.R."/>
            <person name="Kakrana A."/>
            <person name="Tang H."/>
            <person name="Ray J."/>
            <person name="Groenendijk J."/>
            <person name="Arikit S."/>
            <person name="Mathioni S.M."/>
            <person name="Nakano M."/>
            <person name="Shan H."/>
            <person name="Telgmann-Rauber A."/>
            <person name="Kanno A."/>
            <person name="Yue Z."/>
            <person name="Chen H."/>
            <person name="Li W."/>
            <person name="Chen Y."/>
            <person name="Xu X."/>
            <person name="Zhang Y."/>
            <person name="Luo S."/>
            <person name="Chen H."/>
            <person name="Gao J."/>
            <person name="Mao Z."/>
            <person name="Pires J.C."/>
            <person name="Luo M."/>
            <person name="Kudrna D."/>
            <person name="Wing R.A."/>
            <person name="Meyers B.C."/>
            <person name="Yi K."/>
            <person name="Kong H."/>
            <person name="Lavrijsen P."/>
            <person name="Sunseri F."/>
            <person name="Falavigna A."/>
            <person name="Ye Y."/>
            <person name="Leebens-Mack J.H."/>
            <person name="Chen G."/>
        </authorList>
    </citation>
    <scope>NUCLEOTIDE SEQUENCE [LARGE SCALE GENOMIC DNA]</scope>
    <source>
        <strain evidence="18">cv. DH0086</strain>
    </source>
</reference>
<dbReference type="InterPro" id="IPR001650">
    <property type="entry name" value="Helicase_C-like"/>
</dbReference>
<dbReference type="GO" id="GO:0003677">
    <property type="term" value="F:DNA binding"/>
    <property type="evidence" value="ECO:0007669"/>
    <property type="project" value="UniProtKB-KW"/>
</dbReference>
<dbReference type="GO" id="GO:0005694">
    <property type="term" value="C:chromosome"/>
    <property type="evidence" value="ECO:0007669"/>
    <property type="project" value="TreeGrafter"/>
</dbReference>
<evidence type="ECO:0000256" key="12">
    <source>
        <dbReference type="SAM" id="Coils"/>
    </source>
</evidence>